<dbReference type="EMBL" id="JBFDAA010000009">
    <property type="protein sequence ID" value="KAL1128944.1"/>
    <property type="molecule type" value="Genomic_DNA"/>
</dbReference>
<comment type="caution">
    <text evidence="2">The sequence shown here is derived from an EMBL/GenBank/DDBJ whole genome shotgun (WGS) entry which is preliminary data.</text>
</comment>
<dbReference type="Pfam" id="PF07093">
    <property type="entry name" value="SGT1"/>
    <property type="match status" value="1"/>
</dbReference>
<reference evidence="2 3" key="1">
    <citation type="submission" date="2024-07" db="EMBL/GenBank/DDBJ databases">
        <title>Chromosome-level genome assembly of the water stick insect Ranatra chinensis (Heteroptera: Nepidae).</title>
        <authorList>
            <person name="Liu X."/>
        </authorList>
    </citation>
    <scope>NUCLEOTIDE SEQUENCE [LARGE SCALE GENOMIC DNA]</scope>
    <source>
        <strain evidence="2">Cailab_2021Rc</strain>
        <tissue evidence="2">Muscle</tissue>
    </source>
</reference>
<dbReference type="InterPro" id="IPR010770">
    <property type="entry name" value="Ecd"/>
</dbReference>
<organism evidence="2 3">
    <name type="scientific">Ranatra chinensis</name>
    <dbReference type="NCBI Taxonomy" id="642074"/>
    <lineage>
        <taxon>Eukaryota</taxon>
        <taxon>Metazoa</taxon>
        <taxon>Ecdysozoa</taxon>
        <taxon>Arthropoda</taxon>
        <taxon>Hexapoda</taxon>
        <taxon>Insecta</taxon>
        <taxon>Pterygota</taxon>
        <taxon>Neoptera</taxon>
        <taxon>Paraneoptera</taxon>
        <taxon>Hemiptera</taxon>
        <taxon>Heteroptera</taxon>
        <taxon>Panheteroptera</taxon>
        <taxon>Nepomorpha</taxon>
        <taxon>Nepidae</taxon>
        <taxon>Ranatrinae</taxon>
        <taxon>Ranatra</taxon>
    </lineage>
</organism>
<dbReference type="AlphaFoldDB" id="A0ABD0YE64"/>
<gene>
    <name evidence="2" type="ORF">AAG570_013478</name>
</gene>
<feature type="region of interest" description="Disordered" evidence="1">
    <location>
        <begin position="538"/>
        <end position="558"/>
    </location>
</feature>
<proteinExistence type="predicted"/>
<accession>A0ABD0YE64</accession>
<dbReference type="PANTHER" id="PTHR13060">
    <property type="entry name" value="SGT1 PROTEIN HSGT1 SUPPRESSOR OF GCR2"/>
    <property type="match status" value="1"/>
</dbReference>
<evidence type="ECO:0000313" key="2">
    <source>
        <dbReference type="EMBL" id="KAL1128944.1"/>
    </source>
</evidence>
<protein>
    <submittedName>
        <fullName evidence="2">Uncharacterized protein</fullName>
    </submittedName>
</protein>
<keyword evidence="3" id="KW-1185">Reference proteome</keyword>
<feature type="region of interest" description="Disordered" evidence="1">
    <location>
        <begin position="620"/>
        <end position="639"/>
    </location>
</feature>
<dbReference type="PANTHER" id="PTHR13060:SF0">
    <property type="entry name" value="PROTEIN ECDYSONELESS HOMOLOG"/>
    <property type="match status" value="1"/>
</dbReference>
<dbReference type="Proteomes" id="UP001558652">
    <property type="component" value="Unassembled WGS sequence"/>
</dbReference>
<sequence length="639" mass="72259">MACVRDALENVRADDFVEYFLFSLDTLTAGDDASATQLKRLHAQVSDLVSRHGNNYIWQKDEFNLITRNVSSLPPVMDNEESLPPHMYGVTHYGDNIEDEWFIVYLLMQLTKSVPKLVARIVDTDGEFLLIEAANHLPKWASPEVCDKRVYMYNGEVHMIPMEDEDENVTVSEALNMIKSNPELTRASPEVQDAIQSRIKGYPDKILELLHQTIAYVPAGVAALLKERPSLIAPAVTAFCHRDPIDMRACRAMRYFPPETRVMTQVKMTRCLYAMLLHHKYSPDRRTGWHLPPPTSPEYLAHSIGVKLACGFEILVSQCKGNDGSADLLNDRGWLRYKQSLTDKGYFKGLLEGSQEYKRLEKEGMEYYRSSMVYAQPAVGQVVLDLLNNLDIDLEEMRKAGSSLPPPDDDSWMEISAEELEKSLTERYGTRPECGTSEIPNKLNSFLGHISGIEGVEHPHVNKDGVPLRPKRGTKKQNASSDETTRDEDNNRISLDQEAFSCAVQNILDFVVPEDSWDLESEGSGMSAYEDEIEMDLSRKRTTRRSEERNGSEGETNELKQYMDQMDRELANTTMGQSFHKKLSNKGMEDSFSDIESFEPVDIDMNALRNIMESYQSQMGGAGPASNLLGPMGVRLHDK</sequence>
<feature type="compositionally biased region" description="Basic and acidic residues" evidence="1">
    <location>
        <begin position="538"/>
        <end position="552"/>
    </location>
</feature>
<evidence type="ECO:0000256" key="1">
    <source>
        <dbReference type="SAM" id="MobiDB-lite"/>
    </source>
</evidence>
<evidence type="ECO:0000313" key="3">
    <source>
        <dbReference type="Proteomes" id="UP001558652"/>
    </source>
</evidence>
<name>A0ABD0YE64_9HEMI</name>
<feature type="region of interest" description="Disordered" evidence="1">
    <location>
        <begin position="455"/>
        <end position="492"/>
    </location>
</feature>